<accession>A0A256GZH8</accession>
<dbReference type="Proteomes" id="UP000216363">
    <property type="component" value="Unassembled WGS sequence"/>
</dbReference>
<comment type="caution">
    <text evidence="1">The sequence shown here is derived from an EMBL/GenBank/DDBJ whole genome shotgun (WGS) entry which is preliminary data.</text>
</comment>
<proteinExistence type="predicted"/>
<protein>
    <submittedName>
        <fullName evidence="1">Uncharacterized protein</fullName>
    </submittedName>
</protein>
<name>A0A256GZH8_9HYPH</name>
<evidence type="ECO:0000313" key="2">
    <source>
        <dbReference type="Proteomes" id="UP000216363"/>
    </source>
</evidence>
<dbReference type="AlphaFoldDB" id="A0A256GZH8"/>
<reference evidence="1 2" key="1">
    <citation type="submission" date="2017-07" db="EMBL/GenBank/DDBJ databases">
        <title>Draft genome of Ochrobactrum lupini type strain LUP21.</title>
        <authorList>
            <person name="Krzyzanowska D.M."/>
            <person name="Jafra S."/>
        </authorList>
    </citation>
    <scope>NUCLEOTIDE SEQUENCE [LARGE SCALE GENOMIC DNA]</scope>
    <source>
        <strain evidence="1 2">LUP21</strain>
    </source>
</reference>
<evidence type="ECO:0000313" key="1">
    <source>
        <dbReference type="EMBL" id="OYR32644.1"/>
    </source>
</evidence>
<gene>
    <name evidence="1" type="ORF">CES86_5637</name>
</gene>
<organism evidence="1 2">
    <name type="scientific">Brucella lupini</name>
    <dbReference type="NCBI Taxonomy" id="255457"/>
    <lineage>
        <taxon>Bacteria</taxon>
        <taxon>Pseudomonadati</taxon>
        <taxon>Pseudomonadota</taxon>
        <taxon>Alphaproteobacteria</taxon>
        <taxon>Hyphomicrobiales</taxon>
        <taxon>Brucellaceae</taxon>
        <taxon>Brucella/Ochrobactrum group</taxon>
        <taxon>Brucella</taxon>
    </lineage>
</organism>
<dbReference type="EMBL" id="NNRN01000021">
    <property type="protein sequence ID" value="OYR32644.1"/>
    <property type="molecule type" value="Genomic_DNA"/>
</dbReference>
<sequence>MLGDHVLPITPLPLHVNLRGAGLLELAQLRRVGRLPQIREYGRSTVRGRAADAGFPCQIGNSQAALRPERIP</sequence>